<dbReference type="Gene3D" id="1.20.140.10">
    <property type="entry name" value="Butyryl-CoA Dehydrogenase, subunit A, domain 3"/>
    <property type="match status" value="1"/>
</dbReference>
<feature type="signal peptide" evidence="2">
    <location>
        <begin position="1"/>
        <end position="24"/>
    </location>
</feature>
<evidence type="ECO:0000313" key="6">
    <source>
        <dbReference type="Proteomes" id="UP001160130"/>
    </source>
</evidence>
<proteinExistence type="predicted"/>
<organism evidence="5 6">
    <name type="scientific">Mycolicibacterium frederiksbergense</name>
    <dbReference type="NCBI Taxonomy" id="117567"/>
    <lineage>
        <taxon>Bacteria</taxon>
        <taxon>Bacillati</taxon>
        <taxon>Actinomycetota</taxon>
        <taxon>Actinomycetes</taxon>
        <taxon>Mycobacteriales</taxon>
        <taxon>Mycobacteriaceae</taxon>
        <taxon>Mycolicibacterium</taxon>
    </lineage>
</organism>
<dbReference type="RefSeq" id="WP_280832621.1">
    <property type="nucleotide sequence ID" value="NZ_JARXVE010000003.1"/>
</dbReference>
<dbReference type="Proteomes" id="UP001160130">
    <property type="component" value="Unassembled WGS sequence"/>
</dbReference>
<protein>
    <submittedName>
        <fullName evidence="5">3-hydroxy-9,10-secoandrosta-1,3,5(10)-triene-9, 17-dione monooxygenase</fullName>
        <ecNumber evidence="5">1.14.14.12</ecNumber>
    </submittedName>
</protein>
<reference evidence="5 6" key="1">
    <citation type="submission" date="2023-04" db="EMBL/GenBank/DDBJ databases">
        <title>Forest soil microbial communities from Buena Vista Peninsula, Colon Province, Panama.</title>
        <authorList>
            <person name="Bouskill N."/>
        </authorList>
    </citation>
    <scope>NUCLEOTIDE SEQUENCE [LARGE SCALE GENOMIC DNA]</scope>
    <source>
        <strain evidence="5 6">AC80</strain>
    </source>
</reference>
<dbReference type="InterPro" id="IPR013786">
    <property type="entry name" value="AcylCoA_DH/ox_N"/>
</dbReference>
<evidence type="ECO:0000259" key="4">
    <source>
        <dbReference type="Pfam" id="PF08028"/>
    </source>
</evidence>
<dbReference type="SUPFAM" id="SSF56645">
    <property type="entry name" value="Acyl-CoA dehydrogenase NM domain-like"/>
    <property type="match status" value="1"/>
</dbReference>
<dbReference type="InterPro" id="IPR037069">
    <property type="entry name" value="AcylCoA_DH/ox_N_sf"/>
</dbReference>
<feature type="chain" id="PRO_5045448058" evidence="2">
    <location>
        <begin position="25"/>
        <end position="368"/>
    </location>
</feature>
<evidence type="ECO:0000313" key="5">
    <source>
        <dbReference type="EMBL" id="MDH6196031.1"/>
    </source>
</evidence>
<keyword evidence="2" id="KW-0732">Signal</keyword>
<dbReference type="EMBL" id="JARXVE010000003">
    <property type="protein sequence ID" value="MDH6196031.1"/>
    <property type="molecule type" value="Genomic_DNA"/>
</dbReference>
<dbReference type="Gene3D" id="2.40.110.10">
    <property type="entry name" value="Butyryl-CoA Dehydrogenase, subunit A, domain 2"/>
    <property type="match status" value="1"/>
</dbReference>
<gene>
    <name evidence="5" type="ORF">M2272_002671</name>
</gene>
<name>A0ABT6KZA6_9MYCO</name>
<evidence type="ECO:0000256" key="2">
    <source>
        <dbReference type="SAM" id="SignalP"/>
    </source>
</evidence>
<sequence>MKANSSQTVLSAVRSLLPSIAAAAADVDRSGAVDPRVITDLHDAGYFSLLQPEVFGGLQAEPDDYLTATRELSAACVSTGWLAGWLAVNSWGMSLREQRALQELWGSDRRALLCSSYAPTGRLERAEGGFWLSGRWSRCTGAAHAAWLSAGALCVGPDGAAQDFMTVLVPRTDYVVESNWNGLGLRGIGADDVVVSRAFVPEHRMFSWLNLRMDSSVPALDRLPQPTLYTLAGTLPLLGAAQRVLEERLIEPTTALSALAMARTDVELSILQIRRNVRDLMECARAGAGLDAELMLRTRRDQVMASERAVRAIGIVMQSPGPHIDDGLLERVWRDVQTARMHVSSNVDQTLSVVGRFAFGLNVDDLMW</sequence>
<feature type="domain" description="Acyl-CoA dehydrogenase/oxidase N-terminal" evidence="3">
    <location>
        <begin position="19"/>
        <end position="83"/>
    </location>
</feature>
<dbReference type="InterPro" id="IPR009100">
    <property type="entry name" value="AcylCoA_DH/oxidase_NM_dom_sf"/>
</dbReference>
<accession>A0ABT6KZA6</accession>
<dbReference type="EC" id="1.14.14.12" evidence="5"/>
<keyword evidence="1 5" id="KW-0560">Oxidoreductase</keyword>
<dbReference type="Pfam" id="PF08028">
    <property type="entry name" value="Acyl-CoA_dh_2"/>
    <property type="match status" value="1"/>
</dbReference>
<dbReference type="InterPro" id="IPR013107">
    <property type="entry name" value="Acyl-CoA_DH_C"/>
</dbReference>
<dbReference type="Pfam" id="PF02771">
    <property type="entry name" value="Acyl-CoA_dh_N"/>
    <property type="match status" value="1"/>
</dbReference>
<evidence type="ECO:0000256" key="1">
    <source>
        <dbReference type="ARBA" id="ARBA00023002"/>
    </source>
</evidence>
<dbReference type="GO" id="GO:0036383">
    <property type="term" value="F:3-hydroxy-9,10-secoandrosta-1,3,5(10)-triene-9,17-dione monooxygenase activity"/>
    <property type="evidence" value="ECO:0007669"/>
    <property type="project" value="UniProtKB-EC"/>
</dbReference>
<evidence type="ECO:0000259" key="3">
    <source>
        <dbReference type="Pfam" id="PF02771"/>
    </source>
</evidence>
<comment type="caution">
    <text evidence="5">The sequence shown here is derived from an EMBL/GenBank/DDBJ whole genome shotgun (WGS) entry which is preliminary data.</text>
</comment>
<keyword evidence="5" id="KW-0503">Monooxygenase</keyword>
<feature type="domain" description="Acyl-CoA dehydrogenase C-terminal" evidence="4">
    <location>
        <begin position="246"/>
        <end position="345"/>
    </location>
</feature>
<keyword evidence="6" id="KW-1185">Reference proteome</keyword>
<dbReference type="Gene3D" id="1.10.540.10">
    <property type="entry name" value="Acyl-CoA dehydrogenase/oxidase, N-terminal domain"/>
    <property type="match status" value="1"/>
</dbReference>
<dbReference type="InterPro" id="IPR046373">
    <property type="entry name" value="Acyl-CoA_Oxase/DH_mid-dom_sf"/>
</dbReference>
<dbReference type="PIRSF" id="PIRSF016578">
    <property type="entry name" value="HsaA"/>
    <property type="match status" value="1"/>
</dbReference>